<evidence type="ECO:0000313" key="2">
    <source>
        <dbReference type="EMBL" id="KYQ89881.1"/>
    </source>
</evidence>
<dbReference type="Gene3D" id="3.40.50.720">
    <property type="entry name" value="NAD(P)-binding Rossmann-like Domain"/>
    <property type="match status" value="2"/>
</dbReference>
<dbReference type="InterPro" id="IPR036291">
    <property type="entry name" value="NAD(P)-bd_dom_sf"/>
</dbReference>
<name>A0A151Z7E4_TIELA</name>
<dbReference type="OrthoDB" id="6235964at2759"/>
<feature type="domain" description="RmlD-like substrate binding" evidence="1">
    <location>
        <begin position="605"/>
        <end position="893"/>
    </location>
</feature>
<dbReference type="InterPro" id="IPR005913">
    <property type="entry name" value="dTDP_dehydrorham_reduct"/>
</dbReference>
<dbReference type="Pfam" id="PF04321">
    <property type="entry name" value="RmlD_sub_bind"/>
    <property type="match status" value="1"/>
</dbReference>
<dbReference type="InterPro" id="IPR029903">
    <property type="entry name" value="RmlD-like-bd"/>
</dbReference>
<accession>A0A151Z7E4</accession>
<keyword evidence="3" id="KW-1185">Reference proteome</keyword>
<proteinExistence type="predicted"/>
<evidence type="ECO:0000259" key="1">
    <source>
        <dbReference type="Pfam" id="PF04321"/>
    </source>
</evidence>
<dbReference type="CDD" id="cd05254">
    <property type="entry name" value="dTDP_HR_like_SDR_e"/>
    <property type="match status" value="1"/>
</dbReference>
<dbReference type="GO" id="GO:0016740">
    <property type="term" value="F:transferase activity"/>
    <property type="evidence" value="ECO:0007669"/>
    <property type="project" value="UniProtKB-KW"/>
</dbReference>
<dbReference type="Proteomes" id="UP000076078">
    <property type="component" value="Unassembled WGS sequence"/>
</dbReference>
<sequence>MILYRNHLFALRMISKLQLPKIIQNLIKHFYKDLKENEFYHGLFERYHGESSQYMKSDIDLFFISDNLEHCNIKFQQVANDLVDKISNVSKDGYTFAKTEKAITIVSSYPYRPIQLITLVSRSVEELVSFYDLDCVRNAFDGNMVYVSQKSINSINKRLNILNERHENFLDKRMMKYHFRGYPTILMKSIKHRYNIYGKNLCVPELYASGYVVIEYGSGVKCSDMVRHYTFESPFSKPISLDLNEIYSIESLVYRWKSLNLSELSPYCSSKCFLCGRTTHYIDKTLDKLLVSDFRCRLCAQKINLFPDLIPNILVDHKVALVSGGRSQLGLQFITRLLNSGYHVISTTRYPYLLASKVMDQIGQETPQSRQFSIYQVDFSKIQQTQHFIDRIKNDFPNIDLIVLNSINRTPLSNNQLNQMNSETKSKWRNFENFRFVYSEFESNQTMMVIDKNDSDEFTTIQNVNLISPLMMVSQLTSKMPSGGESKIIYPMSLISSTPDDTSILTFNSIKLSLSTYLESIQNFYKTQSIKIYIMNLSLKEIKSTKTNSFVKPCLADDQINFAILPLTYPALPTGIIDYDLINLGEIVTNVNLFMPNTLIFMKLKILLTGASGLLGRAYLRALKSTSDIEYLGLAFSRFDKYKDQYNLVKCDLNDRGELKKVVEKFQPNVIIHCAAERKPDICENDKDKTFQLNVDATEHLSKLAIEFNSYLFLLSTDYVFDGKQPPYQCDSVTSPLSYYGVTKRESEVVALKSNDCNVILRVPILYGQVENLKESAVIVMTEQVLQAKSGTPVQIDNWQIRYPTLVDDVAKCSLQLIRIKSMGSEQYKEVSGIFHFSSDHQTTKYKMSLDIGGILSLSSKQLSLITPTDSQPSGAPRPHNAQLDISQTKSLLSKYNEILNISSFSTELSKCLMDLNLQ</sequence>
<dbReference type="PANTHER" id="PTHR10491:SF4">
    <property type="entry name" value="METHIONINE ADENOSYLTRANSFERASE 2 SUBUNIT BETA"/>
    <property type="match status" value="1"/>
</dbReference>
<organism evidence="2 3">
    <name type="scientific">Tieghemostelium lacteum</name>
    <name type="common">Slime mold</name>
    <name type="synonym">Dictyostelium lacteum</name>
    <dbReference type="NCBI Taxonomy" id="361077"/>
    <lineage>
        <taxon>Eukaryota</taxon>
        <taxon>Amoebozoa</taxon>
        <taxon>Evosea</taxon>
        <taxon>Eumycetozoa</taxon>
        <taxon>Dictyostelia</taxon>
        <taxon>Dictyosteliales</taxon>
        <taxon>Raperosteliaceae</taxon>
        <taxon>Tieghemostelium</taxon>
    </lineage>
</organism>
<dbReference type="FunFam" id="3.40.50.720:FF:000357">
    <property type="entry name" value="Methionine adenosyltransferase 2 subunit beta"/>
    <property type="match status" value="1"/>
</dbReference>
<dbReference type="GO" id="GO:0006556">
    <property type="term" value="P:S-adenosylmethionine biosynthetic process"/>
    <property type="evidence" value="ECO:0007669"/>
    <property type="project" value="UniProtKB-UniPathway"/>
</dbReference>
<dbReference type="UniPathway" id="UPA00315">
    <property type="reaction ID" value="UER00080"/>
</dbReference>
<reference evidence="2 3" key="1">
    <citation type="submission" date="2015-12" db="EMBL/GenBank/DDBJ databases">
        <title>Dictyostelia acquired genes for synthesis and detection of signals that induce cell-type specialization by lateral gene transfer from prokaryotes.</title>
        <authorList>
            <person name="Gloeckner G."/>
            <person name="Schaap P."/>
        </authorList>
    </citation>
    <scope>NUCLEOTIDE SEQUENCE [LARGE SCALE GENOMIC DNA]</scope>
    <source>
        <strain evidence="2 3">TK</strain>
    </source>
</reference>
<dbReference type="EMBL" id="LODT01000039">
    <property type="protein sequence ID" value="KYQ89881.1"/>
    <property type="molecule type" value="Genomic_DNA"/>
</dbReference>
<dbReference type="PANTHER" id="PTHR10491">
    <property type="entry name" value="DTDP-4-DEHYDRORHAMNOSE REDUCTASE"/>
    <property type="match status" value="1"/>
</dbReference>
<dbReference type="InterPro" id="IPR002347">
    <property type="entry name" value="SDR_fam"/>
</dbReference>
<dbReference type="Pfam" id="PF00106">
    <property type="entry name" value="adh_short"/>
    <property type="match status" value="1"/>
</dbReference>
<dbReference type="STRING" id="361077.A0A151Z7E4"/>
<keyword evidence="2" id="KW-0808">Transferase</keyword>
<evidence type="ECO:0000313" key="3">
    <source>
        <dbReference type="Proteomes" id="UP000076078"/>
    </source>
</evidence>
<dbReference type="SUPFAM" id="SSF51735">
    <property type="entry name" value="NAD(P)-binding Rossmann-fold domains"/>
    <property type="match status" value="2"/>
</dbReference>
<dbReference type="GO" id="GO:0048269">
    <property type="term" value="C:methionine adenosyltransferase complex"/>
    <property type="evidence" value="ECO:0007669"/>
    <property type="project" value="TreeGrafter"/>
</dbReference>
<protein>
    <submittedName>
        <fullName evidence="2">Methionine adenosyltransferase regulatory beta subunit</fullName>
    </submittedName>
</protein>
<dbReference type="AlphaFoldDB" id="A0A151Z7E4"/>
<dbReference type="InParanoid" id="A0A151Z7E4"/>
<gene>
    <name evidence="2" type="ORF">DLAC_09857</name>
</gene>
<dbReference type="GO" id="GO:0048270">
    <property type="term" value="F:methionine adenosyltransferase regulator activity"/>
    <property type="evidence" value="ECO:0007669"/>
    <property type="project" value="TreeGrafter"/>
</dbReference>
<comment type="caution">
    <text evidence="2">The sequence shown here is derived from an EMBL/GenBank/DDBJ whole genome shotgun (WGS) entry which is preliminary data.</text>
</comment>